<keyword evidence="3" id="KW-0067">ATP-binding</keyword>
<dbReference type="GO" id="GO:0016887">
    <property type="term" value="F:ATP hydrolysis activity"/>
    <property type="evidence" value="ECO:0007669"/>
    <property type="project" value="InterPro"/>
</dbReference>
<gene>
    <name evidence="3" type="ORF">ASZ90_020135</name>
</gene>
<dbReference type="PANTHER" id="PTHR43423:SF1">
    <property type="entry name" value="ABC TRANSPORTER I FAMILY MEMBER 17"/>
    <property type="match status" value="1"/>
</dbReference>
<dbReference type="PROSITE" id="PS50893">
    <property type="entry name" value="ABC_TRANSPORTER_2"/>
    <property type="match status" value="1"/>
</dbReference>
<organism evidence="3">
    <name type="scientific">hydrocarbon metagenome</name>
    <dbReference type="NCBI Taxonomy" id="938273"/>
    <lineage>
        <taxon>unclassified sequences</taxon>
        <taxon>metagenomes</taxon>
        <taxon>ecological metagenomes</taxon>
    </lineage>
</organism>
<proteinExistence type="predicted"/>
<sequence>MEVIGKQVIGTPSQMVRLRRQMAMVTQSSFMFEGSVYYNVAYGLKVRKTPEKQIKRRVHDSLELLGMLDFIDCPARTLSGGEIQKVAIARALAIRPRVLFLDEPTSNIDPSSSMEIEHYIKYINKEQATTIILITHNFFQARRLAEKTSIMWDGHILEQGLARDLFDNPRDPRTRKFLKGEY</sequence>
<evidence type="ECO:0000256" key="1">
    <source>
        <dbReference type="ARBA" id="ARBA00022448"/>
    </source>
</evidence>
<dbReference type="InterPro" id="IPR027417">
    <property type="entry name" value="P-loop_NTPase"/>
</dbReference>
<protein>
    <submittedName>
        <fullName evidence="3">Abc-type tungstate transport system, atp-binding protein</fullName>
    </submittedName>
</protein>
<reference evidence="3" key="1">
    <citation type="journal article" date="2015" name="Proc. Natl. Acad. Sci. U.S.A.">
        <title>Networks of energetic and metabolic interactions define dynamics in microbial communities.</title>
        <authorList>
            <person name="Embree M."/>
            <person name="Liu J.K."/>
            <person name="Al-Bassam M.M."/>
            <person name="Zengler K."/>
        </authorList>
    </citation>
    <scope>NUCLEOTIDE SEQUENCE</scope>
</reference>
<feature type="domain" description="ABC transporter" evidence="2">
    <location>
        <begin position="3"/>
        <end position="178"/>
    </location>
</feature>
<keyword evidence="1" id="KW-0813">Transport</keyword>
<dbReference type="InterPro" id="IPR017871">
    <property type="entry name" value="ABC_transporter-like_CS"/>
</dbReference>
<dbReference type="PANTHER" id="PTHR43423">
    <property type="entry name" value="ABC TRANSPORTER I FAMILY MEMBER 17"/>
    <property type="match status" value="1"/>
</dbReference>
<evidence type="ECO:0000313" key="3">
    <source>
        <dbReference type="EMBL" id="KUG02503.1"/>
    </source>
</evidence>
<dbReference type="GO" id="GO:0005524">
    <property type="term" value="F:ATP binding"/>
    <property type="evidence" value="ECO:0007669"/>
    <property type="project" value="UniProtKB-KW"/>
</dbReference>
<dbReference type="InterPro" id="IPR003439">
    <property type="entry name" value="ABC_transporter-like_ATP-bd"/>
</dbReference>
<dbReference type="PROSITE" id="PS00211">
    <property type="entry name" value="ABC_TRANSPORTER_1"/>
    <property type="match status" value="1"/>
</dbReference>
<keyword evidence="3" id="KW-0547">Nucleotide-binding</keyword>
<evidence type="ECO:0000259" key="2">
    <source>
        <dbReference type="PROSITE" id="PS50893"/>
    </source>
</evidence>
<accession>A0A0W8E1F1</accession>
<dbReference type="Pfam" id="PF00005">
    <property type="entry name" value="ABC_tran"/>
    <property type="match status" value="1"/>
</dbReference>
<name>A0A0W8E1F1_9ZZZZ</name>
<dbReference type="EMBL" id="LNQE01001918">
    <property type="protein sequence ID" value="KUG02503.1"/>
    <property type="molecule type" value="Genomic_DNA"/>
</dbReference>
<dbReference type="AlphaFoldDB" id="A0A0W8E1F1"/>
<dbReference type="SUPFAM" id="SSF52540">
    <property type="entry name" value="P-loop containing nucleoside triphosphate hydrolases"/>
    <property type="match status" value="1"/>
</dbReference>
<dbReference type="Gene3D" id="3.40.50.300">
    <property type="entry name" value="P-loop containing nucleotide triphosphate hydrolases"/>
    <property type="match status" value="1"/>
</dbReference>
<comment type="caution">
    <text evidence="3">The sequence shown here is derived from an EMBL/GenBank/DDBJ whole genome shotgun (WGS) entry which is preliminary data.</text>
</comment>